<dbReference type="eggNOG" id="COG1090">
    <property type="taxonomic scope" value="Bacteria"/>
</dbReference>
<gene>
    <name evidence="4" type="ORF">ARGLB_051_00860</name>
</gene>
<dbReference type="InterPro" id="IPR013549">
    <property type="entry name" value="DUF1731"/>
</dbReference>
<dbReference type="NCBIfam" id="TIGR01777">
    <property type="entry name" value="yfcH"/>
    <property type="match status" value="1"/>
</dbReference>
<dbReference type="Pfam" id="PF08338">
    <property type="entry name" value="DUF1731"/>
    <property type="match status" value="1"/>
</dbReference>
<dbReference type="EMBL" id="BAEG01000051">
    <property type="protein sequence ID" value="GAB13905.1"/>
    <property type="molecule type" value="Genomic_DNA"/>
</dbReference>
<evidence type="ECO:0000256" key="1">
    <source>
        <dbReference type="ARBA" id="ARBA00009353"/>
    </source>
</evidence>
<protein>
    <recommendedName>
        <fullName evidence="6">NAD-dependent epimerase/dehydratase family protein</fullName>
    </recommendedName>
</protein>
<dbReference type="InterPro" id="IPR001509">
    <property type="entry name" value="Epimerase_deHydtase"/>
</dbReference>
<evidence type="ECO:0008006" key="6">
    <source>
        <dbReference type="Google" id="ProtNLM"/>
    </source>
</evidence>
<feature type="domain" description="NAD-dependent epimerase/dehydratase" evidence="2">
    <location>
        <begin position="11"/>
        <end position="227"/>
    </location>
</feature>
<dbReference type="SUPFAM" id="SSF51735">
    <property type="entry name" value="NAD(P)-binding Rossmann-fold domains"/>
    <property type="match status" value="1"/>
</dbReference>
<dbReference type="PANTHER" id="PTHR11092">
    <property type="entry name" value="SUGAR NUCLEOTIDE EPIMERASE RELATED"/>
    <property type="match status" value="1"/>
</dbReference>
<dbReference type="AlphaFoldDB" id="H0QM54"/>
<evidence type="ECO:0000259" key="3">
    <source>
        <dbReference type="Pfam" id="PF08338"/>
    </source>
</evidence>
<dbReference type="Proteomes" id="UP000003828">
    <property type="component" value="Unassembled WGS sequence"/>
</dbReference>
<dbReference type="Pfam" id="PF01370">
    <property type="entry name" value="Epimerase"/>
    <property type="match status" value="1"/>
</dbReference>
<dbReference type="PANTHER" id="PTHR11092:SF0">
    <property type="entry name" value="EPIMERASE FAMILY PROTEIN SDR39U1"/>
    <property type="match status" value="1"/>
</dbReference>
<evidence type="ECO:0000313" key="4">
    <source>
        <dbReference type="EMBL" id="GAB13905.1"/>
    </source>
</evidence>
<feature type="domain" description="DUF1731" evidence="3">
    <location>
        <begin position="254"/>
        <end position="300"/>
    </location>
</feature>
<accession>H0QM54</accession>
<comment type="similarity">
    <text evidence="1">Belongs to the NAD(P)-dependent epimerase/dehydratase family. SDR39U1 subfamily.</text>
</comment>
<name>H0QM54_ARTG1</name>
<organism evidence="4 5">
    <name type="scientific">Arthrobacter globiformis (strain ATCC 8010 / DSM 20124 / JCM 1332 / NBRC 12137 / NCIMB 8907 / NRRL B-2979 / 168)</name>
    <dbReference type="NCBI Taxonomy" id="1077972"/>
    <lineage>
        <taxon>Bacteria</taxon>
        <taxon>Bacillati</taxon>
        <taxon>Actinomycetota</taxon>
        <taxon>Actinomycetes</taxon>
        <taxon>Micrococcales</taxon>
        <taxon>Micrococcaceae</taxon>
        <taxon>Arthrobacter</taxon>
    </lineage>
</organism>
<evidence type="ECO:0000313" key="5">
    <source>
        <dbReference type="Proteomes" id="UP000003828"/>
    </source>
</evidence>
<dbReference type="InterPro" id="IPR036291">
    <property type="entry name" value="NAD(P)-bd_dom_sf"/>
</dbReference>
<reference evidence="4 5" key="1">
    <citation type="submission" date="2011-12" db="EMBL/GenBank/DDBJ databases">
        <title>Whole genome shotgun sequence of Arthrobacter globiformis NBRC 12137.</title>
        <authorList>
            <person name="Miyazawa S."/>
            <person name="Hosoyama A."/>
            <person name="Tsuchikane K."/>
            <person name="Katsumata H."/>
            <person name="Yamazaki S."/>
            <person name="Fujita N."/>
        </authorList>
    </citation>
    <scope>NUCLEOTIDE SEQUENCE [LARGE SCALE GENOMIC DNA]</scope>
    <source>
        <strain evidence="4 5">NBRC 12137</strain>
    </source>
</reference>
<dbReference type="Gene3D" id="3.40.50.720">
    <property type="entry name" value="NAD(P)-binding Rossmann-like Domain"/>
    <property type="match status" value="1"/>
</dbReference>
<proteinExistence type="inferred from homology"/>
<sequence>MPGMVRWIMRIVMAGASGLIGTALSSRLVSDGHDVVRLVRRPPSSPSEIPWDPASGTLDPGCLEGADAVVNLSGANIGARPWTPHRIDELFRSRLDPTRTLTSAMRHLDSPPRIFISQSGAGYYGDAGQAMLTEESPAGQGIMARICVEWEAAAHEAPAGVRVVTPRTAVVLSRSGGAMGRLLPLLRAGVGGPLGNGRQYWPWITLPDLTSAFEFLLTSGTSGPVNVAAPEAADVNTLVAGLARALHRPAVLRAPAPALRLVMGKLADELLLASQRLEPTLLRNSGFTWQHHSVALAAAWVAGDK</sequence>
<comment type="caution">
    <text evidence="4">The sequence shown here is derived from an EMBL/GenBank/DDBJ whole genome shotgun (WGS) entry which is preliminary data.</text>
</comment>
<dbReference type="InterPro" id="IPR010099">
    <property type="entry name" value="SDR39U1"/>
</dbReference>
<dbReference type="STRING" id="1077972.ARGLB_051_00860"/>
<evidence type="ECO:0000259" key="2">
    <source>
        <dbReference type="Pfam" id="PF01370"/>
    </source>
</evidence>
<keyword evidence="5" id="KW-1185">Reference proteome</keyword>